<evidence type="ECO:0000259" key="10">
    <source>
        <dbReference type="PROSITE" id="PS50109"/>
    </source>
</evidence>
<gene>
    <name evidence="12" type="ORF">ENJ40_04925</name>
</gene>
<protein>
    <recommendedName>
        <fullName evidence="2">histidine kinase</fullName>
        <ecNumber evidence="2">2.7.13.3</ecNumber>
    </recommendedName>
</protein>
<feature type="region of interest" description="Disordered" evidence="9">
    <location>
        <begin position="245"/>
        <end position="281"/>
    </location>
</feature>
<evidence type="ECO:0000256" key="4">
    <source>
        <dbReference type="ARBA" id="ARBA00022679"/>
    </source>
</evidence>
<dbReference type="Gene3D" id="1.20.120.160">
    <property type="entry name" value="HPT domain"/>
    <property type="match status" value="1"/>
</dbReference>
<comment type="catalytic activity">
    <reaction evidence="1">
        <text>ATP + protein L-histidine = ADP + protein N-phospho-L-histidine.</text>
        <dbReference type="EC" id="2.7.13.3"/>
    </reaction>
</comment>
<feature type="domain" description="Histidine kinase" evidence="10">
    <location>
        <begin position="399"/>
        <end position="528"/>
    </location>
</feature>
<dbReference type="PANTHER" id="PTHR43395:SF10">
    <property type="entry name" value="CHEMOTAXIS PROTEIN CHEA"/>
    <property type="match status" value="1"/>
</dbReference>
<evidence type="ECO:0000256" key="3">
    <source>
        <dbReference type="ARBA" id="ARBA00022553"/>
    </source>
</evidence>
<dbReference type="InterPro" id="IPR051315">
    <property type="entry name" value="Bact_Chemotaxis_CheA"/>
</dbReference>
<dbReference type="Pfam" id="PF02518">
    <property type="entry name" value="HATPase_c"/>
    <property type="match status" value="1"/>
</dbReference>
<feature type="domain" description="HPt" evidence="11">
    <location>
        <begin position="1"/>
        <end position="94"/>
    </location>
</feature>
<dbReference type="CDD" id="cd00088">
    <property type="entry name" value="HPT"/>
    <property type="match status" value="1"/>
</dbReference>
<evidence type="ECO:0000256" key="1">
    <source>
        <dbReference type="ARBA" id="ARBA00000085"/>
    </source>
</evidence>
<dbReference type="SUPFAM" id="SSF55874">
    <property type="entry name" value="ATPase domain of HSP90 chaperone/DNA topoisomerase II/histidine kinase"/>
    <property type="match status" value="1"/>
</dbReference>
<dbReference type="SUPFAM" id="SSF50341">
    <property type="entry name" value="CheW-like"/>
    <property type="match status" value="1"/>
</dbReference>
<dbReference type="InterPro" id="IPR003594">
    <property type="entry name" value="HATPase_dom"/>
</dbReference>
<keyword evidence="6" id="KW-0418">Kinase</keyword>
<keyword evidence="3 7" id="KW-0597">Phosphoprotein</keyword>
<proteinExistence type="predicted"/>
<dbReference type="SMART" id="SM00073">
    <property type="entry name" value="HPT"/>
    <property type="match status" value="1"/>
</dbReference>
<dbReference type="GO" id="GO:0000155">
    <property type="term" value="F:phosphorelay sensor kinase activity"/>
    <property type="evidence" value="ECO:0007669"/>
    <property type="project" value="UniProtKB-ARBA"/>
</dbReference>
<dbReference type="SMART" id="SM00387">
    <property type="entry name" value="HATPase_c"/>
    <property type="match status" value="1"/>
</dbReference>
<dbReference type="AlphaFoldDB" id="A0A7C3GU25"/>
<dbReference type="PROSITE" id="PS50109">
    <property type="entry name" value="HIS_KIN"/>
    <property type="match status" value="1"/>
</dbReference>
<evidence type="ECO:0000313" key="12">
    <source>
        <dbReference type="EMBL" id="HFC97783.1"/>
    </source>
</evidence>
<evidence type="ECO:0000256" key="5">
    <source>
        <dbReference type="ARBA" id="ARBA00022741"/>
    </source>
</evidence>
<dbReference type="GO" id="GO:0006935">
    <property type="term" value="P:chemotaxis"/>
    <property type="evidence" value="ECO:0007669"/>
    <property type="project" value="InterPro"/>
</dbReference>
<evidence type="ECO:0000256" key="6">
    <source>
        <dbReference type="ARBA" id="ARBA00022777"/>
    </source>
</evidence>
<dbReference type="EMBL" id="DRMH01000064">
    <property type="protein sequence ID" value="HFC97783.1"/>
    <property type="molecule type" value="Genomic_DNA"/>
</dbReference>
<dbReference type="Pfam" id="PF01627">
    <property type="entry name" value="Hpt"/>
    <property type="match status" value="1"/>
</dbReference>
<evidence type="ECO:0000256" key="7">
    <source>
        <dbReference type="PROSITE-ProRule" id="PRU00110"/>
    </source>
</evidence>
<keyword evidence="4" id="KW-0808">Transferase</keyword>
<dbReference type="FunFam" id="3.30.565.10:FF:000016">
    <property type="entry name" value="Chemotaxis protein CheA, putative"/>
    <property type="match status" value="1"/>
</dbReference>
<dbReference type="InterPro" id="IPR005467">
    <property type="entry name" value="His_kinase_dom"/>
</dbReference>
<reference evidence="12" key="1">
    <citation type="journal article" date="2020" name="mSystems">
        <title>Genome- and Community-Level Interaction Insights into Carbon Utilization and Element Cycling Functions of Hydrothermarchaeota in Hydrothermal Sediment.</title>
        <authorList>
            <person name="Zhou Z."/>
            <person name="Liu Y."/>
            <person name="Xu W."/>
            <person name="Pan J."/>
            <person name="Luo Z.H."/>
            <person name="Li M."/>
        </authorList>
    </citation>
    <scope>NUCLEOTIDE SEQUENCE [LARGE SCALE GENOMIC DNA]</scope>
    <source>
        <strain evidence="12">HyVt-483</strain>
    </source>
</reference>
<dbReference type="EC" id="2.7.13.3" evidence="2"/>
<feature type="coiled-coil region" evidence="8">
    <location>
        <begin position="113"/>
        <end position="140"/>
    </location>
</feature>
<dbReference type="InterPro" id="IPR036641">
    <property type="entry name" value="HPT_dom_sf"/>
</dbReference>
<feature type="domain" description="HPt" evidence="11">
    <location>
        <begin position="123"/>
        <end position="227"/>
    </location>
</feature>
<keyword evidence="8" id="KW-0175">Coiled coil</keyword>
<comment type="caution">
    <text evidence="7">Lacks conserved residue(s) required for the propagation of feature annotation.</text>
</comment>
<organism evidence="12">
    <name type="scientific">Thermosulfurimonas dismutans</name>
    <dbReference type="NCBI Taxonomy" id="999894"/>
    <lineage>
        <taxon>Bacteria</taxon>
        <taxon>Pseudomonadati</taxon>
        <taxon>Thermodesulfobacteriota</taxon>
        <taxon>Thermodesulfobacteria</taxon>
        <taxon>Thermodesulfobacteriales</taxon>
        <taxon>Thermodesulfobacteriaceae</taxon>
        <taxon>Thermosulfurimonas</taxon>
    </lineage>
</organism>
<evidence type="ECO:0000256" key="9">
    <source>
        <dbReference type="SAM" id="MobiDB-lite"/>
    </source>
</evidence>
<name>A0A7C3GU25_9BACT</name>
<evidence type="ECO:0000256" key="8">
    <source>
        <dbReference type="SAM" id="Coils"/>
    </source>
</evidence>
<sequence length="667" mass="76603">MEEFLKEYLSEASQYVQELEQLLLELEKTPEAEEVRQEALRAAHNLKGISAYMGYDNIAHLAHEMESLLEKGDLREVDPLLHRLDQIQTLLRGLAEGKEGVPEEASPSGDERASRLKALLEELREEDEDLYRAFMELLEEKAGLLETLLEGEEPDPSALPAVREHLEKIKQSARYLNLDELVELLEEFRTQLDRLEKGEESEWRACWEVLKGLLPVREKPPELEEFLSELSQEIEALSLPEEISEAGEKEVVRREHPPESEKREAPEPVERPPERPLEQPPELFLRVDTDTVRRISAAVEELRSLGYRLEEVWNELRPRLSREGRLKLEEILFSFSALMRSLSEEVRGLRMVPVESIRVRVERLFRDLVKTTGKPAELLFEGRDLRVDRMLLQEVWPALVHLLRNAFDHGLEEPEERRAAGKPPEGRVQVVFEMEQAWLRITVADDGRGINWDALEARARERGLSWERVEDLLFVPGLSTKQEADTLSGRGFGLDIVKEKVESLRGYITVDSQPGQGTRISLHFPMATVLNRVITFPCGEDLWAVPLYALREVRRVSPETVSRVGEEWWYHHHEGETVRVLFPDPGVRERRMFYLLIMGGYPVWGLALPEIRGQQEAAIRPFSEDIQKFGPFLGLALLADGRVAFVVDHGSFKGVKEFLEGARVSNT</sequence>
<accession>A0A7C3GU25</accession>
<evidence type="ECO:0000256" key="2">
    <source>
        <dbReference type="ARBA" id="ARBA00012438"/>
    </source>
</evidence>
<dbReference type="InterPro" id="IPR004358">
    <property type="entry name" value="Sig_transdc_His_kin-like_C"/>
</dbReference>
<keyword evidence="5" id="KW-0547">Nucleotide-binding</keyword>
<dbReference type="InterPro" id="IPR008207">
    <property type="entry name" value="Sig_transdc_His_kin_Hpt_dom"/>
</dbReference>
<feature type="modified residue" description="Phosphohistidine" evidence="7">
    <location>
        <position position="44"/>
    </location>
</feature>
<feature type="compositionally biased region" description="Basic and acidic residues" evidence="9">
    <location>
        <begin position="246"/>
        <end position="277"/>
    </location>
</feature>
<dbReference type="Gene3D" id="3.30.565.10">
    <property type="entry name" value="Histidine kinase-like ATPase, C-terminal domain"/>
    <property type="match status" value="1"/>
</dbReference>
<comment type="caution">
    <text evidence="12">The sequence shown here is derived from an EMBL/GenBank/DDBJ whole genome shotgun (WGS) entry which is preliminary data.</text>
</comment>
<evidence type="ECO:0000259" key="11">
    <source>
        <dbReference type="PROSITE" id="PS50894"/>
    </source>
</evidence>
<dbReference type="SUPFAM" id="SSF47226">
    <property type="entry name" value="Histidine-containing phosphotransfer domain, HPT domain"/>
    <property type="match status" value="2"/>
</dbReference>
<dbReference type="PRINTS" id="PR00344">
    <property type="entry name" value="BCTRLSENSOR"/>
</dbReference>
<dbReference type="PROSITE" id="PS50894">
    <property type="entry name" value="HPT"/>
    <property type="match status" value="2"/>
</dbReference>
<dbReference type="InterPro" id="IPR036890">
    <property type="entry name" value="HATPase_C_sf"/>
</dbReference>
<dbReference type="Proteomes" id="UP000886043">
    <property type="component" value="Unassembled WGS sequence"/>
</dbReference>
<dbReference type="InterPro" id="IPR036061">
    <property type="entry name" value="CheW-like_dom_sf"/>
</dbReference>
<dbReference type="PANTHER" id="PTHR43395">
    <property type="entry name" value="SENSOR HISTIDINE KINASE CHEA"/>
    <property type="match status" value="1"/>
</dbReference>